<accession>A0AA39XQH1</accession>
<sequence>MLTHTGERPEKCPITTCEYHLKGFAREYDKNRHILTHYKGTMVCGFCSSSGSMAEKSFNRVDVFKRHLTAVHGVEQTLPNSRKKNAAAKKVYNGIKTAGNCSICSVTFANAQDFYEHLNDCVLKVVQKASEPAEYTYPGPTDPAAEFASPFLQPIKIGSTPPPYPPPLPPQHSAPVISQTGSPTTFSSRRKKRNNRTRPSQGDTVLLSFLDPERPDIVRAAGERALNSDSDPEPSDSEDDTPGSPMQTNNETTATVLLAEATPKRFSSGEHSIASKPKLAPLGAIAEPKPEPKKTRTWTDRTGSFKVEAEFMGLKDGKINLHKLNGVDITVSIPKMSVEDLEYVEKVTGVSLDKEKALELVFEDRKEPFPSPQTHAVHQLSPSTSFAPVSHPFPDGQPVADAPQPDEEPTSEIMKCACGYRTGDGTNVQCEVCKTWQHVLCYYDDEEQIPQNHVCVACQPRTIDWARIKESQKVFKNMTYMSERESKPPGLKSPKKKQKDLGAAIAPRNENVSPASEGHDSSNNDSATQPSRGRESIQNSSGHAIPGLDLNKVEFIPLDHDS</sequence>
<dbReference type="GO" id="GO:0070210">
    <property type="term" value="C:Rpd3L-Expanded complex"/>
    <property type="evidence" value="ECO:0007669"/>
    <property type="project" value="TreeGrafter"/>
</dbReference>
<dbReference type="PANTHER" id="PTHR46462:SF3">
    <property type="entry name" value="UPSET, ISOFORM A"/>
    <property type="match status" value="1"/>
</dbReference>
<keyword evidence="1" id="KW-0156">Chromatin regulator</keyword>
<evidence type="ECO:0000256" key="2">
    <source>
        <dbReference type="SAM" id="MobiDB-lite"/>
    </source>
</evidence>
<gene>
    <name evidence="4" type="primary">sla1_1</name>
    <name evidence="4" type="ORF">DIS24_g9939</name>
</gene>
<name>A0AA39XQH1_9PEZI</name>
<dbReference type="GO" id="GO:0042802">
    <property type="term" value="F:identical protein binding"/>
    <property type="evidence" value="ECO:0007669"/>
    <property type="project" value="InterPro"/>
</dbReference>
<comment type="caution">
    <text evidence="4">The sequence shown here is derived from an EMBL/GenBank/DDBJ whole genome shotgun (WGS) entry which is preliminary data.</text>
</comment>
<dbReference type="Gene3D" id="3.30.160.60">
    <property type="entry name" value="Classic Zinc Finger"/>
    <property type="match status" value="1"/>
</dbReference>
<evidence type="ECO:0000256" key="1">
    <source>
        <dbReference type="ARBA" id="ARBA00022853"/>
    </source>
</evidence>
<dbReference type="Pfam" id="PF20826">
    <property type="entry name" value="PHD_5"/>
    <property type="match status" value="1"/>
</dbReference>
<feature type="region of interest" description="Disordered" evidence="2">
    <location>
        <begin position="480"/>
        <end position="562"/>
    </location>
</feature>
<feature type="compositionally biased region" description="Polar residues" evidence="2">
    <location>
        <begin position="523"/>
        <end position="542"/>
    </location>
</feature>
<dbReference type="InterPro" id="IPR011011">
    <property type="entry name" value="Znf_FYVE_PHD"/>
</dbReference>
<dbReference type="GO" id="GO:0006325">
    <property type="term" value="P:chromatin organization"/>
    <property type="evidence" value="ECO:0007669"/>
    <property type="project" value="UniProtKB-KW"/>
</dbReference>
<evidence type="ECO:0000259" key="3">
    <source>
        <dbReference type="Pfam" id="PF03983"/>
    </source>
</evidence>
<feature type="domain" description="SLA1 homology" evidence="3">
    <location>
        <begin position="287"/>
        <end position="351"/>
    </location>
</feature>
<feature type="compositionally biased region" description="Pro residues" evidence="2">
    <location>
        <begin position="160"/>
        <end position="172"/>
    </location>
</feature>
<dbReference type="GO" id="GO:0006355">
    <property type="term" value="P:regulation of DNA-templated transcription"/>
    <property type="evidence" value="ECO:0007669"/>
    <property type="project" value="TreeGrafter"/>
</dbReference>
<feature type="compositionally biased region" description="Acidic residues" evidence="2">
    <location>
        <begin position="230"/>
        <end position="241"/>
    </location>
</feature>
<dbReference type="InterPro" id="IPR007131">
    <property type="entry name" value="SHD1"/>
</dbReference>
<evidence type="ECO:0000313" key="4">
    <source>
        <dbReference type="EMBL" id="KAK0638339.1"/>
    </source>
</evidence>
<protein>
    <submittedName>
        <fullName evidence="4">Actin cytoskeleton-regulatory complex protein sla1</fullName>
    </submittedName>
</protein>
<organism evidence="4 5">
    <name type="scientific">Lasiodiplodia hormozganensis</name>
    <dbReference type="NCBI Taxonomy" id="869390"/>
    <lineage>
        <taxon>Eukaryota</taxon>
        <taxon>Fungi</taxon>
        <taxon>Dikarya</taxon>
        <taxon>Ascomycota</taxon>
        <taxon>Pezizomycotina</taxon>
        <taxon>Dothideomycetes</taxon>
        <taxon>Dothideomycetes incertae sedis</taxon>
        <taxon>Botryosphaeriales</taxon>
        <taxon>Botryosphaeriaceae</taxon>
        <taxon>Lasiodiplodia</taxon>
    </lineage>
</organism>
<dbReference type="EMBL" id="JAUJDW010000096">
    <property type="protein sequence ID" value="KAK0638339.1"/>
    <property type="molecule type" value="Genomic_DNA"/>
</dbReference>
<dbReference type="AlphaFoldDB" id="A0AA39XQH1"/>
<feature type="region of interest" description="Disordered" evidence="2">
    <location>
        <begin position="153"/>
        <end position="250"/>
    </location>
</feature>
<dbReference type="Gene3D" id="3.30.40.10">
    <property type="entry name" value="Zinc/RING finger domain, C3HC4 (zinc finger)"/>
    <property type="match status" value="1"/>
</dbReference>
<reference evidence="4" key="1">
    <citation type="submission" date="2023-06" db="EMBL/GenBank/DDBJ databases">
        <title>Multi-omics analyses reveal the molecular pathogenesis toolkit of Lasiodiplodia hormozganensis, a cross-kingdom pathogen.</title>
        <authorList>
            <person name="Felix C."/>
            <person name="Meneses R."/>
            <person name="Goncalves M.F.M."/>
            <person name="Tilleman L."/>
            <person name="Duarte A.S."/>
            <person name="Jorrin-Novo J.V."/>
            <person name="Van De Peer Y."/>
            <person name="Deforce D."/>
            <person name="Van Nieuwerburgh F."/>
            <person name="Esteves A.C."/>
            <person name="Alves A."/>
        </authorList>
    </citation>
    <scope>NUCLEOTIDE SEQUENCE</scope>
    <source>
        <strain evidence="4">CBS 339.90</strain>
    </source>
</reference>
<dbReference type="Gene3D" id="2.30.30.700">
    <property type="entry name" value="SLA1 homology domain 1"/>
    <property type="match status" value="1"/>
</dbReference>
<dbReference type="PANTHER" id="PTHR46462">
    <property type="entry name" value="UPSET, ISOFORM A"/>
    <property type="match status" value="1"/>
</dbReference>
<evidence type="ECO:0000313" key="5">
    <source>
        <dbReference type="Proteomes" id="UP001175001"/>
    </source>
</evidence>
<dbReference type="GO" id="GO:0034967">
    <property type="term" value="C:Set3 complex"/>
    <property type="evidence" value="ECO:0007669"/>
    <property type="project" value="TreeGrafter"/>
</dbReference>
<dbReference type="GO" id="GO:0008092">
    <property type="term" value="F:cytoskeletal protein binding"/>
    <property type="evidence" value="ECO:0007669"/>
    <property type="project" value="InterPro"/>
</dbReference>
<dbReference type="InterPro" id="IPR013083">
    <property type="entry name" value="Znf_RING/FYVE/PHD"/>
</dbReference>
<dbReference type="Pfam" id="PF03983">
    <property type="entry name" value="SHD1"/>
    <property type="match status" value="1"/>
</dbReference>
<dbReference type="SUPFAM" id="SSF57903">
    <property type="entry name" value="FYVE/PHD zinc finger"/>
    <property type="match status" value="1"/>
</dbReference>
<keyword evidence="5" id="KW-1185">Reference proteome</keyword>
<dbReference type="GO" id="GO:0043130">
    <property type="term" value="F:ubiquitin binding"/>
    <property type="evidence" value="ECO:0007669"/>
    <property type="project" value="InterPro"/>
</dbReference>
<proteinExistence type="predicted"/>
<dbReference type="GO" id="GO:0030674">
    <property type="term" value="F:protein-macromolecule adaptor activity"/>
    <property type="evidence" value="ECO:0007669"/>
    <property type="project" value="InterPro"/>
</dbReference>
<dbReference type="Proteomes" id="UP001175001">
    <property type="component" value="Unassembled WGS sequence"/>
</dbReference>